<keyword evidence="2" id="KW-1185">Reference proteome</keyword>
<gene>
    <name evidence="1" type="ORF">MRB53_013861</name>
</gene>
<sequence length="671" mass="73886">MGIGAKNRWKISFYRSSSRVQKKAPSEFICPISSSLMADPVIVSSGQTFERACAQACRDLGFVPLLSDGSRPEFSALIPNRALKSAILNWCNLSGSQLPNPLESHAAIELVRALVEAAEKGKKEEGEVEKTQKGIQEKKAVLTETLKGKDEEDEIEKTPKGIHEEETILKEAEKGEKEEDEQEKTDKGIHEKEAGLRETEERKDEEVEIEKTQNGIHEENPRTKKEKDEEGETEKTHIGIHKKEHLSFETEKGKDEEPKAEKTHKGVLEKEQELLLRGVSENPDRKFSYAATEVNRRLNHFCNSSLEESVLVTTLPLATKPSCYSSPSSNSTQKEDNEEEQVEEEIVSKLKSPQIFDQEEAVIRLRNISRTCPEKRVPLCTPQLLAALRSLLASKYSSVLINAVAVVVNLSLERPNKVKLVRSGAVPPLINALRSGSPEAQEHAAGALFSLALEEENKMAIGVLGALPPLLHMLQSKSERGRQDASLALYHLTLVQSNCSKLVKLGAIPALLALTKGSELACRVLIILCNLASGSEGRVALLDADTVEALIEMLRRKDLESSVQENCIATLFALSQSILRFKGSAKAAGAVEVLMEVVGKGSERAQQKVKRMLMLLKEKEVEVVAAGQGSEEEYGCIGDGGEIVSDSAVGEFRLRQRYQLHKVPLLVSMIA</sequence>
<evidence type="ECO:0000313" key="1">
    <source>
        <dbReference type="EMBL" id="KAJ8617675.1"/>
    </source>
</evidence>
<evidence type="ECO:0000313" key="2">
    <source>
        <dbReference type="Proteomes" id="UP001234297"/>
    </source>
</evidence>
<comment type="caution">
    <text evidence="1">The sequence shown here is derived from an EMBL/GenBank/DDBJ whole genome shotgun (WGS) entry which is preliminary data.</text>
</comment>
<dbReference type="Proteomes" id="UP001234297">
    <property type="component" value="Chromosome 4"/>
</dbReference>
<reference evidence="1 2" key="1">
    <citation type="journal article" date="2022" name="Hortic Res">
        <title>A haplotype resolved chromosomal level avocado genome allows analysis of novel avocado genes.</title>
        <authorList>
            <person name="Nath O."/>
            <person name="Fletcher S.J."/>
            <person name="Hayward A."/>
            <person name="Shaw L.M."/>
            <person name="Masouleh A.K."/>
            <person name="Furtado A."/>
            <person name="Henry R.J."/>
            <person name="Mitter N."/>
        </authorList>
    </citation>
    <scope>NUCLEOTIDE SEQUENCE [LARGE SCALE GENOMIC DNA]</scope>
    <source>
        <strain evidence="2">cv. Hass</strain>
    </source>
</reference>
<dbReference type="EMBL" id="CM056812">
    <property type="protein sequence ID" value="KAJ8617675.1"/>
    <property type="molecule type" value="Genomic_DNA"/>
</dbReference>
<name>A0ACC2K997_PERAE</name>
<protein>
    <submittedName>
        <fullName evidence="1">Uncharacterized protein</fullName>
    </submittedName>
</protein>
<proteinExistence type="predicted"/>
<organism evidence="1 2">
    <name type="scientific">Persea americana</name>
    <name type="common">Avocado</name>
    <dbReference type="NCBI Taxonomy" id="3435"/>
    <lineage>
        <taxon>Eukaryota</taxon>
        <taxon>Viridiplantae</taxon>
        <taxon>Streptophyta</taxon>
        <taxon>Embryophyta</taxon>
        <taxon>Tracheophyta</taxon>
        <taxon>Spermatophyta</taxon>
        <taxon>Magnoliopsida</taxon>
        <taxon>Magnoliidae</taxon>
        <taxon>Laurales</taxon>
        <taxon>Lauraceae</taxon>
        <taxon>Persea</taxon>
    </lineage>
</organism>
<accession>A0ACC2K997</accession>